<evidence type="ECO:0000313" key="3">
    <source>
        <dbReference type="EMBL" id="KAA8526406.1"/>
    </source>
</evidence>
<feature type="compositionally biased region" description="Basic and acidic residues" evidence="1">
    <location>
        <begin position="192"/>
        <end position="207"/>
    </location>
</feature>
<organism evidence="3 4">
    <name type="scientific">Nyssa sinensis</name>
    <dbReference type="NCBI Taxonomy" id="561372"/>
    <lineage>
        <taxon>Eukaryota</taxon>
        <taxon>Viridiplantae</taxon>
        <taxon>Streptophyta</taxon>
        <taxon>Embryophyta</taxon>
        <taxon>Tracheophyta</taxon>
        <taxon>Spermatophyta</taxon>
        <taxon>Magnoliopsida</taxon>
        <taxon>eudicotyledons</taxon>
        <taxon>Gunneridae</taxon>
        <taxon>Pentapetalae</taxon>
        <taxon>asterids</taxon>
        <taxon>Cornales</taxon>
        <taxon>Nyssaceae</taxon>
        <taxon>Nyssa</taxon>
    </lineage>
</organism>
<feature type="region of interest" description="Disordered" evidence="1">
    <location>
        <begin position="160"/>
        <end position="207"/>
    </location>
</feature>
<evidence type="ECO:0000259" key="2">
    <source>
        <dbReference type="Pfam" id="PF13962"/>
    </source>
</evidence>
<dbReference type="Gene3D" id="1.25.40.20">
    <property type="entry name" value="Ankyrin repeat-containing domain"/>
    <property type="match status" value="2"/>
</dbReference>
<dbReference type="Proteomes" id="UP000325577">
    <property type="component" value="Linkage Group LG3"/>
</dbReference>
<feature type="domain" description="PGG" evidence="2">
    <location>
        <begin position="296"/>
        <end position="337"/>
    </location>
</feature>
<dbReference type="SUPFAM" id="SSF48403">
    <property type="entry name" value="Ankyrin repeat"/>
    <property type="match status" value="1"/>
</dbReference>
<keyword evidence="4" id="KW-1185">Reference proteome</keyword>
<dbReference type="GO" id="GO:0016020">
    <property type="term" value="C:membrane"/>
    <property type="evidence" value="ECO:0007669"/>
    <property type="project" value="TreeGrafter"/>
</dbReference>
<proteinExistence type="predicted"/>
<reference evidence="3 4" key="1">
    <citation type="submission" date="2019-09" db="EMBL/GenBank/DDBJ databases">
        <title>A chromosome-level genome assembly of the Chinese tupelo Nyssa sinensis.</title>
        <authorList>
            <person name="Yang X."/>
            <person name="Kang M."/>
            <person name="Yang Y."/>
            <person name="Xiong H."/>
            <person name="Wang M."/>
            <person name="Zhang Z."/>
            <person name="Wang Z."/>
            <person name="Wu H."/>
            <person name="Ma T."/>
            <person name="Liu J."/>
            <person name="Xi Z."/>
        </authorList>
    </citation>
    <scope>NUCLEOTIDE SEQUENCE [LARGE SCALE GENOMIC DNA]</scope>
    <source>
        <strain evidence="3">J267</strain>
        <tissue evidence="3">Leaf</tissue>
    </source>
</reference>
<dbReference type="AlphaFoldDB" id="A0A5J5A9B2"/>
<dbReference type="InterPro" id="IPR026961">
    <property type="entry name" value="PGG_dom"/>
</dbReference>
<dbReference type="Pfam" id="PF13962">
    <property type="entry name" value="PGG"/>
    <property type="match status" value="1"/>
</dbReference>
<sequence length="387" mass="43477">MEAHQKEKTIEDELFEALVIENNMSRVMELCGKAEEGPLHKITIQKDTVLHMAVHTEQADLVLELVKALPENEDSIIGAVNDGGNTILHEVAISDKLVGAAEEMLRKAPELLDSPCWRLPWWEAIRKEDKKYYSALKLAKLLIERDTSWKKTEDLRENRIGGEASSDDPLNEEDKKNGENCIGTESSSSSEPLHKDNKKDQKNEDNKRTPLLLATKYGCEGIVEDILKRFPRAIEHVDDKGQTILHIAIKHRQMAIFDMRVQNICSAHFFRYINNDKETAEKLFAETNVTLRGKAEEWLKNTAQNSSIIAVLIATVAFAAAYTVPGGSDAETGVPILVEVTVGDAAQRVANPRFTEWRRADRHLRSAINATIHPSLLPHVVNLKHAF</sequence>
<dbReference type="SMART" id="SM00248">
    <property type="entry name" value="ANK"/>
    <property type="match status" value="4"/>
</dbReference>
<dbReference type="EMBL" id="CM018046">
    <property type="protein sequence ID" value="KAA8526406.1"/>
    <property type="molecule type" value="Genomic_DNA"/>
</dbReference>
<dbReference type="InterPro" id="IPR002110">
    <property type="entry name" value="Ankyrin_rpt"/>
</dbReference>
<accession>A0A5J5A9B2</accession>
<name>A0A5J5A9B2_9ASTE</name>
<protein>
    <recommendedName>
        <fullName evidence="2">PGG domain-containing protein</fullName>
    </recommendedName>
</protein>
<dbReference type="PANTHER" id="PTHR24177:SF314">
    <property type="entry name" value="PROTEIN ACCELERATED CELL DEATH 6-LIKE ISOFORM X1"/>
    <property type="match status" value="1"/>
</dbReference>
<dbReference type="OrthoDB" id="1923662at2759"/>
<gene>
    <name evidence="3" type="ORF">F0562_008391</name>
</gene>
<dbReference type="PANTHER" id="PTHR24177">
    <property type="entry name" value="CASKIN"/>
    <property type="match status" value="1"/>
</dbReference>
<dbReference type="InterPro" id="IPR036770">
    <property type="entry name" value="Ankyrin_rpt-contain_sf"/>
</dbReference>
<evidence type="ECO:0000313" key="4">
    <source>
        <dbReference type="Proteomes" id="UP000325577"/>
    </source>
</evidence>
<evidence type="ECO:0000256" key="1">
    <source>
        <dbReference type="SAM" id="MobiDB-lite"/>
    </source>
</evidence>